<dbReference type="AlphaFoldDB" id="A0AAW0D1C3"/>
<dbReference type="SUPFAM" id="SSF51735">
    <property type="entry name" value="NAD(P)-binding Rossmann-fold domains"/>
    <property type="match status" value="1"/>
</dbReference>
<protein>
    <recommendedName>
        <fullName evidence="4">NAD(P)-binding protein</fullName>
    </recommendedName>
</protein>
<sequence>MRRGIWAFIQDQWTTQPPVLQKDLNGQTVIVLGASTGLGFEAAKHFASMKPGRLILCCRSQSRGQTALEKIIEATGCAVAELWIIDLGDFTSVGQFITKFEQDGGRLDILVANAAVYADKYEPTNDGWETAFQISNLSSPLVILRLLPIMLRTAREYSTSPRLVVVSSETHYFYTPNKKLQEDPELLATVGSAEYCSPTNMMFRYVLTKLLNILFVRALTARLPPSTPIIVNSVNPGLCHSELTRTMTGILAFFDRLTNWIFAYSTEVGSRHLVWAALADATEVQPESLRGAYIHGQKVTEPSDFVISVEGEKMQNRIWDELISILAKVDPRVTETVNECLAPDPPTAPGL</sequence>
<evidence type="ECO:0000313" key="3">
    <source>
        <dbReference type="Proteomes" id="UP001362999"/>
    </source>
</evidence>
<proteinExistence type="predicted"/>
<dbReference type="Pfam" id="PF00106">
    <property type="entry name" value="adh_short"/>
    <property type="match status" value="1"/>
</dbReference>
<keyword evidence="3" id="KW-1185">Reference proteome</keyword>
<dbReference type="GO" id="GO:0016491">
    <property type="term" value="F:oxidoreductase activity"/>
    <property type="evidence" value="ECO:0007669"/>
    <property type="project" value="UniProtKB-KW"/>
</dbReference>
<dbReference type="PANTHER" id="PTHR43157:SF31">
    <property type="entry name" value="PHOSPHATIDYLINOSITOL-GLYCAN BIOSYNTHESIS CLASS F PROTEIN"/>
    <property type="match status" value="1"/>
</dbReference>
<evidence type="ECO:0000256" key="1">
    <source>
        <dbReference type="ARBA" id="ARBA00023002"/>
    </source>
</evidence>
<dbReference type="Proteomes" id="UP001362999">
    <property type="component" value="Unassembled WGS sequence"/>
</dbReference>
<dbReference type="PRINTS" id="PR00081">
    <property type="entry name" value="GDHRDH"/>
</dbReference>
<gene>
    <name evidence="2" type="ORF">R3P38DRAFT_2882282</name>
</gene>
<dbReference type="InterPro" id="IPR036291">
    <property type="entry name" value="NAD(P)-bd_dom_sf"/>
</dbReference>
<keyword evidence="1" id="KW-0560">Oxidoreductase</keyword>
<comment type="caution">
    <text evidence="2">The sequence shown here is derived from an EMBL/GenBank/DDBJ whole genome shotgun (WGS) entry which is preliminary data.</text>
</comment>
<evidence type="ECO:0000313" key="2">
    <source>
        <dbReference type="EMBL" id="KAK7045047.1"/>
    </source>
</evidence>
<dbReference type="InterPro" id="IPR002347">
    <property type="entry name" value="SDR_fam"/>
</dbReference>
<dbReference type="EMBL" id="JAWWNJ010000011">
    <property type="protein sequence ID" value="KAK7045047.1"/>
    <property type="molecule type" value="Genomic_DNA"/>
</dbReference>
<organism evidence="2 3">
    <name type="scientific">Favolaschia claudopus</name>
    <dbReference type="NCBI Taxonomy" id="2862362"/>
    <lineage>
        <taxon>Eukaryota</taxon>
        <taxon>Fungi</taxon>
        <taxon>Dikarya</taxon>
        <taxon>Basidiomycota</taxon>
        <taxon>Agaricomycotina</taxon>
        <taxon>Agaricomycetes</taxon>
        <taxon>Agaricomycetidae</taxon>
        <taxon>Agaricales</taxon>
        <taxon>Marasmiineae</taxon>
        <taxon>Mycenaceae</taxon>
        <taxon>Favolaschia</taxon>
    </lineage>
</organism>
<evidence type="ECO:0008006" key="4">
    <source>
        <dbReference type="Google" id="ProtNLM"/>
    </source>
</evidence>
<name>A0AAW0D1C3_9AGAR</name>
<dbReference type="Gene3D" id="3.40.50.720">
    <property type="entry name" value="NAD(P)-binding Rossmann-like Domain"/>
    <property type="match status" value="1"/>
</dbReference>
<dbReference type="PANTHER" id="PTHR43157">
    <property type="entry name" value="PHOSPHATIDYLINOSITOL-GLYCAN BIOSYNTHESIS CLASS F PROTEIN-RELATED"/>
    <property type="match status" value="1"/>
</dbReference>
<reference evidence="2 3" key="1">
    <citation type="journal article" date="2024" name="J Genomics">
        <title>Draft genome sequencing and assembly of Favolaschia claudopus CIRM-BRFM 2984 isolated from oak limbs.</title>
        <authorList>
            <person name="Navarro D."/>
            <person name="Drula E."/>
            <person name="Chaduli D."/>
            <person name="Cazenave R."/>
            <person name="Ahrendt S."/>
            <person name="Wang J."/>
            <person name="Lipzen A."/>
            <person name="Daum C."/>
            <person name="Barry K."/>
            <person name="Grigoriev I.V."/>
            <person name="Favel A."/>
            <person name="Rosso M.N."/>
            <person name="Martin F."/>
        </authorList>
    </citation>
    <scope>NUCLEOTIDE SEQUENCE [LARGE SCALE GENOMIC DNA]</scope>
    <source>
        <strain evidence="2 3">CIRM-BRFM 2984</strain>
    </source>
</reference>
<accession>A0AAW0D1C3</accession>